<sequence length="280" mass="30262">MMKIFVAGVFGCLMVYLFATAPVALPDNETANKGRCHFAVATLFDGVNAINDAARSLYTQKIVGNGKLAGLAFGEDWQEPGVEKGPLPALFLRLTAARLEAKPPRMGLYLGSDAPINRSNLFSPEQLVSFETVKATRAPVFMTSQSGGHVGMYPDVAGVAPCVDCHNEHKDSPKTDWKLGDVMGATTWTYPDAMVSADEYVLVVEAMLASVQEAYQQYLDKAAGFEEPVEQAKEWPDKGRRYLPTPVMFMAEVRAQAAPSLVNALMPAHHTTGGASPCVF</sequence>
<keyword evidence="4" id="KW-1185">Reference proteome</keyword>
<dbReference type="RefSeq" id="WP_093320623.1">
    <property type="nucleotide sequence ID" value="NZ_FOSZ01000001.1"/>
</dbReference>
<dbReference type="Pfam" id="PF11845">
    <property type="entry name" value="Tll0287-like"/>
    <property type="match status" value="1"/>
</dbReference>
<gene>
    <name evidence="3" type="ORF">SAMN04488036_101853</name>
</gene>
<dbReference type="AlphaFoldDB" id="A0A1I4B9A0"/>
<evidence type="ECO:0000256" key="1">
    <source>
        <dbReference type="SAM" id="SignalP"/>
    </source>
</evidence>
<accession>A0A1I4B9A0</accession>
<protein>
    <recommendedName>
        <fullName evidence="2">Tll0287-like domain-containing protein</fullName>
    </recommendedName>
</protein>
<keyword evidence="1" id="KW-0732">Signal</keyword>
<feature type="domain" description="Tll0287-like" evidence="2">
    <location>
        <begin position="152"/>
        <end position="191"/>
    </location>
</feature>
<evidence type="ECO:0000259" key="2">
    <source>
        <dbReference type="Pfam" id="PF11845"/>
    </source>
</evidence>
<evidence type="ECO:0000313" key="3">
    <source>
        <dbReference type="EMBL" id="SFK64539.1"/>
    </source>
</evidence>
<proteinExistence type="predicted"/>
<dbReference type="STRING" id="1280847.SAMN04488036_101853"/>
<evidence type="ECO:0000313" key="4">
    <source>
        <dbReference type="Proteomes" id="UP000198851"/>
    </source>
</evidence>
<feature type="signal peptide" evidence="1">
    <location>
        <begin position="1"/>
        <end position="21"/>
    </location>
</feature>
<reference evidence="4" key="1">
    <citation type="submission" date="2016-10" db="EMBL/GenBank/DDBJ databases">
        <authorList>
            <person name="Varghese N."/>
            <person name="Submissions S."/>
        </authorList>
    </citation>
    <scope>NUCLEOTIDE SEQUENCE [LARGE SCALE GENOMIC DNA]</scope>
    <source>
        <strain evidence="4">DSM 28453</strain>
    </source>
</reference>
<organism evidence="3 4">
    <name type="scientific">Shimia haliotis</name>
    <dbReference type="NCBI Taxonomy" id="1280847"/>
    <lineage>
        <taxon>Bacteria</taxon>
        <taxon>Pseudomonadati</taxon>
        <taxon>Pseudomonadota</taxon>
        <taxon>Alphaproteobacteria</taxon>
        <taxon>Rhodobacterales</taxon>
        <taxon>Roseobacteraceae</taxon>
    </lineage>
</organism>
<dbReference type="EMBL" id="FOSZ01000001">
    <property type="protein sequence ID" value="SFK64539.1"/>
    <property type="molecule type" value="Genomic_DNA"/>
</dbReference>
<name>A0A1I4B9A0_9RHOB</name>
<feature type="chain" id="PRO_5011664667" description="Tll0287-like domain-containing protein" evidence="1">
    <location>
        <begin position="22"/>
        <end position="280"/>
    </location>
</feature>
<dbReference type="Proteomes" id="UP000198851">
    <property type="component" value="Unassembled WGS sequence"/>
</dbReference>
<dbReference type="InterPro" id="IPR021796">
    <property type="entry name" value="Tll0287-like_dom"/>
</dbReference>